<dbReference type="InterPro" id="IPR010239">
    <property type="entry name" value="CHP02001"/>
</dbReference>
<evidence type="ECO:0000256" key="1">
    <source>
        <dbReference type="SAM" id="SignalP"/>
    </source>
</evidence>
<evidence type="ECO:0000313" key="3">
    <source>
        <dbReference type="Proteomes" id="UP000477680"/>
    </source>
</evidence>
<feature type="chain" id="PRO_5025403423" description="Porin" evidence="1">
    <location>
        <begin position="25"/>
        <end position="225"/>
    </location>
</feature>
<dbReference type="RefSeq" id="WP_163494509.1">
    <property type="nucleotide sequence ID" value="NZ_CP048711.1"/>
</dbReference>
<organism evidence="2 3">
    <name type="scientific">Kineobactrum salinum</name>
    <dbReference type="NCBI Taxonomy" id="2708301"/>
    <lineage>
        <taxon>Bacteria</taxon>
        <taxon>Pseudomonadati</taxon>
        <taxon>Pseudomonadota</taxon>
        <taxon>Gammaproteobacteria</taxon>
        <taxon>Cellvibrionales</taxon>
        <taxon>Halieaceae</taxon>
        <taxon>Kineobactrum</taxon>
    </lineage>
</organism>
<keyword evidence="3" id="KW-1185">Reference proteome</keyword>
<feature type="signal peptide" evidence="1">
    <location>
        <begin position="1"/>
        <end position="24"/>
    </location>
</feature>
<dbReference type="AlphaFoldDB" id="A0A6C0U127"/>
<reference evidence="2 3" key="1">
    <citation type="submission" date="2020-02" db="EMBL/GenBank/DDBJ databases">
        <title>Genome sequencing for Kineobactrum sp. M2.</title>
        <authorList>
            <person name="Park S.-J."/>
        </authorList>
    </citation>
    <scope>NUCLEOTIDE SEQUENCE [LARGE SCALE GENOMIC DNA]</scope>
    <source>
        <strain evidence="2 3">M2</strain>
    </source>
</reference>
<dbReference type="NCBIfam" id="TIGR02001">
    <property type="entry name" value="gcw_chp"/>
    <property type="match status" value="1"/>
</dbReference>
<sequence>MLKKTLLAVATASALLVGVAPAQAEVSANVTLATDYVFRGISQTDERGAVQGGFDWAGETGLYAGIWASNIDFGGDASTEMDYYGGFAGETAGGLGYDIGFIYYDYEGESDLDYVEYAFALSYAGFSAGINYSDEFGDGGPEYTYFSLGYGFELTEAITVDLNLGFTDTDQDDFWEEGEDSYVDYGVTFGYSAFELDFALALVGTDLDDVDAADDRVVFSISKSM</sequence>
<proteinExistence type="predicted"/>
<name>A0A6C0U127_9GAMM</name>
<dbReference type="Pfam" id="PF09694">
    <property type="entry name" value="Gcw_chp"/>
    <property type="match status" value="1"/>
</dbReference>
<gene>
    <name evidence="2" type="ORF">G3T16_07490</name>
</gene>
<evidence type="ECO:0000313" key="2">
    <source>
        <dbReference type="EMBL" id="QIB65269.1"/>
    </source>
</evidence>
<dbReference type="EMBL" id="CP048711">
    <property type="protein sequence ID" value="QIB65269.1"/>
    <property type="molecule type" value="Genomic_DNA"/>
</dbReference>
<accession>A0A6C0U127</accession>
<keyword evidence="1" id="KW-0732">Signal</keyword>
<dbReference type="KEGG" id="kim:G3T16_07490"/>
<protein>
    <recommendedName>
        <fullName evidence="4">Porin</fullName>
    </recommendedName>
</protein>
<evidence type="ECO:0008006" key="4">
    <source>
        <dbReference type="Google" id="ProtNLM"/>
    </source>
</evidence>
<dbReference type="Proteomes" id="UP000477680">
    <property type="component" value="Chromosome"/>
</dbReference>